<feature type="domain" description="Secretion system C-terminal sorting" evidence="2">
    <location>
        <begin position="434"/>
        <end position="508"/>
    </location>
</feature>
<keyword evidence="4" id="KW-1185">Reference proteome</keyword>
<dbReference type="AlphaFoldDB" id="A0A345UFT0"/>
<accession>A0A345UFT0</accession>
<evidence type="ECO:0000313" key="3">
    <source>
        <dbReference type="EMBL" id="AXI99331.1"/>
    </source>
</evidence>
<dbReference type="NCBIfam" id="TIGR04183">
    <property type="entry name" value="Por_Secre_tail"/>
    <property type="match status" value="1"/>
</dbReference>
<feature type="signal peptide" evidence="1">
    <location>
        <begin position="1"/>
        <end position="24"/>
    </location>
</feature>
<dbReference type="RefSeq" id="WP_114982574.1">
    <property type="nucleotide sequence ID" value="NZ_CP027806.1"/>
</dbReference>
<keyword evidence="1" id="KW-0732">Signal</keyword>
<sequence length="512" mass="55735">MRYTIRYAALLLAFFSFTFSAVYAQENGEVFAQWTFDETLEPSLGEGTAMLVGGTTTHSTTLNNGWRITDFPDQFEGTGTAGAQFMVSTEGLENVFLTFGHRSSGTMSRWAEVQYTTDGGGSWNVLANNGGGLSPHDTIYDFEFDFSDIEEVNDNPAFGVRIVSVFSPVAFNPEEPDEEFAANTAYHRARTEGTGGNEYSGEGNWRLLNVTFSAGAPEEPEPVLPGVVALWTFDGSLEPVQGIGQASLLGGTSTHSTTLDNGWRITDFPAQFEGSGTAGAEFMVSTEGFENIQLSYGHRSSGTMSRWAEIQYTTDGGENWDVLTNNAGALSPHDTVYDFEFNLSSVPGVNNNPDFGVRIVSIFSPVAFNPEEPDEVFPPNTAYHRARTPGTGGNAYSGDGNWRLLNVTFSGDEVTTSTEPGFDLPAEISLFQNYPNPFNPTTLIRYELSEAADVRLDVYNIQGQRVASLVNSTQTAGMHSVRFDGTQLSSGVYIYRLQAGNAVLTRKMTLIK</sequence>
<dbReference type="KEGG" id="cprv:CYPRO_0043"/>
<evidence type="ECO:0000313" key="4">
    <source>
        <dbReference type="Proteomes" id="UP000254808"/>
    </source>
</evidence>
<name>A0A345UFT0_9BACT</name>
<organism evidence="3 4">
    <name type="scientific">Cyclonatronum proteinivorum</name>
    <dbReference type="NCBI Taxonomy" id="1457365"/>
    <lineage>
        <taxon>Bacteria</taxon>
        <taxon>Pseudomonadati</taxon>
        <taxon>Balneolota</taxon>
        <taxon>Balneolia</taxon>
        <taxon>Balneolales</taxon>
        <taxon>Cyclonatronaceae</taxon>
        <taxon>Cyclonatronum</taxon>
    </lineage>
</organism>
<dbReference type="Gene3D" id="2.60.40.4070">
    <property type="match status" value="1"/>
</dbReference>
<dbReference type="InterPro" id="IPR026444">
    <property type="entry name" value="Secre_tail"/>
</dbReference>
<protein>
    <submittedName>
        <fullName evidence="3">Por secretion system C-terminal sorting domain-containing protein</fullName>
    </submittedName>
</protein>
<gene>
    <name evidence="3" type="ORF">CYPRO_0043</name>
</gene>
<dbReference type="Proteomes" id="UP000254808">
    <property type="component" value="Chromosome"/>
</dbReference>
<feature type="chain" id="PRO_5016782440" evidence="1">
    <location>
        <begin position="25"/>
        <end position="512"/>
    </location>
</feature>
<proteinExistence type="predicted"/>
<dbReference type="Pfam" id="PF18962">
    <property type="entry name" value="Por_Secre_tail"/>
    <property type="match status" value="1"/>
</dbReference>
<evidence type="ECO:0000256" key="1">
    <source>
        <dbReference type="SAM" id="SignalP"/>
    </source>
</evidence>
<dbReference type="OrthoDB" id="2505409at2"/>
<reference evidence="3 4" key="1">
    <citation type="submission" date="2018-03" db="EMBL/GenBank/DDBJ databases">
        <title>Phenotypic and genomic properties of Cyclonatronum proteinivorum gen. nov., sp. nov., a haloalkaliphilic bacteroidete from soda lakes possessing Na+-translocating rhodopsin.</title>
        <authorList>
            <person name="Toshchakov S.V."/>
            <person name="Korzhenkov A."/>
            <person name="Samarov N.I."/>
            <person name="Kublanov I.V."/>
            <person name="Muntyan M.S."/>
            <person name="Sorokin D.Y."/>
        </authorList>
    </citation>
    <scope>NUCLEOTIDE SEQUENCE [LARGE SCALE GENOMIC DNA]</scope>
    <source>
        <strain evidence="3 4">Omega</strain>
    </source>
</reference>
<dbReference type="EMBL" id="CP027806">
    <property type="protein sequence ID" value="AXI99331.1"/>
    <property type="molecule type" value="Genomic_DNA"/>
</dbReference>
<evidence type="ECO:0000259" key="2">
    <source>
        <dbReference type="Pfam" id="PF18962"/>
    </source>
</evidence>